<dbReference type="AlphaFoldDB" id="A0A8J2ZJY5"/>
<dbReference type="InterPro" id="IPR006094">
    <property type="entry name" value="Oxid_FAD_bind_N"/>
</dbReference>
<dbReference type="GO" id="GO:0022904">
    <property type="term" value="P:respiratory electron transport chain"/>
    <property type="evidence" value="ECO:0007669"/>
    <property type="project" value="TreeGrafter"/>
</dbReference>
<dbReference type="PANTHER" id="PTHR43716:SF1">
    <property type="entry name" value="D-2-HYDROXYGLUTARATE DEHYDROGENASE, MITOCHONDRIAL"/>
    <property type="match status" value="1"/>
</dbReference>
<dbReference type="FunFam" id="1.10.45.10:FF:000001">
    <property type="entry name" value="D-lactate dehydrogenase mitochondrial"/>
    <property type="match status" value="1"/>
</dbReference>
<gene>
    <name evidence="7" type="ORF">GCM10011415_21230</name>
</gene>
<dbReference type="InterPro" id="IPR016166">
    <property type="entry name" value="FAD-bd_PCMH"/>
</dbReference>
<keyword evidence="5" id="KW-0560">Oxidoreductase</keyword>
<name>A0A8J2ZJY5_9RHOB</name>
<comment type="cofactor">
    <cofactor evidence="1">
        <name>FAD</name>
        <dbReference type="ChEBI" id="CHEBI:57692"/>
    </cofactor>
</comment>
<keyword evidence="4" id="KW-0274">FAD</keyword>
<comment type="similarity">
    <text evidence="2">Belongs to the FAD-binding oxidoreductase/transferase type 4 family.</text>
</comment>
<keyword evidence="3" id="KW-0285">Flavoprotein</keyword>
<sequence>MDQIGIQHDNFRTAALDELAVALGHKGILTAPGDCVRYASDQSGLHGAAPLAVLRPASTEEVSGLLAICHRHRIGVVPQGGRTGLSGGACAPAGTVVLSTERMTGVIEIDEDAMTLTAWAGTPLETVQEAARTAGLDYPVDIGARGTATIGGTIATNAGGIRVLQHGMTRANVLGLEAVLADGSVISRLGKTVKDNSGFDLKQVFIGSEGVLGVVTRAVLQLRRYVTQSALALFAMPDHDAALKCLVAARQRFGSRITAFEGMWPDYWDFVCHETSLASAPLEGRHGFYLLIEIEAEAAGSEAELEEFFAELFEQELVEDGVLAKSLSEAQALWKVREAVGEVDGDFGHHINFDIGVSPSALGRFCTAADARLAQLPEAGAALKVGHVGDGNVHLLVAHDGSAAAEERIEAVIYALLEEWDGAVTAEHGIGRIKARWISHSRSAEELAMMRGLKAQLDPLGILNPGAVLQAAQDSREGRWRYRANPARELP</sequence>
<dbReference type="InterPro" id="IPR036318">
    <property type="entry name" value="FAD-bd_PCMH-like_sf"/>
</dbReference>
<dbReference type="PROSITE" id="PS51387">
    <property type="entry name" value="FAD_PCMH"/>
    <property type="match status" value="1"/>
</dbReference>
<dbReference type="EMBL" id="BMJV01000004">
    <property type="protein sequence ID" value="GGG72837.1"/>
    <property type="molecule type" value="Genomic_DNA"/>
</dbReference>
<dbReference type="InterPro" id="IPR016169">
    <property type="entry name" value="FAD-bd_PCMH_sub2"/>
</dbReference>
<dbReference type="InterPro" id="IPR004113">
    <property type="entry name" value="FAD-bd_oxidored_4_C"/>
</dbReference>
<dbReference type="SUPFAM" id="SSF55103">
    <property type="entry name" value="FAD-linked oxidases, C-terminal domain"/>
    <property type="match status" value="1"/>
</dbReference>
<evidence type="ECO:0000256" key="4">
    <source>
        <dbReference type="ARBA" id="ARBA00022827"/>
    </source>
</evidence>
<dbReference type="Gene3D" id="3.30.465.10">
    <property type="match status" value="1"/>
</dbReference>
<keyword evidence="8" id="KW-1185">Reference proteome</keyword>
<dbReference type="InterPro" id="IPR051264">
    <property type="entry name" value="FAD-oxidored/transferase_4"/>
</dbReference>
<dbReference type="PANTHER" id="PTHR43716">
    <property type="entry name" value="D-2-HYDROXYGLUTARATE DEHYDROGENASE, MITOCHONDRIAL"/>
    <property type="match status" value="1"/>
</dbReference>
<evidence type="ECO:0000313" key="7">
    <source>
        <dbReference type="EMBL" id="GGG72837.1"/>
    </source>
</evidence>
<dbReference type="Pfam" id="PF02913">
    <property type="entry name" value="FAD-oxidase_C"/>
    <property type="match status" value="1"/>
</dbReference>
<reference evidence="7" key="2">
    <citation type="submission" date="2020-09" db="EMBL/GenBank/DDBJ databases">
        <authorList>
            <person name="Sun Q."/>
            <person name="Zhou Y."/>
        </authorList>
    </citation>
    <scope>NUCLEOTIDE SEQUENCE</scope>
    <source>
        <strain evidence="7">CGMCC 1.15762</strain>
    </source>
</reference>
<accession>A0A8J2ZJY5</accession>
<evidence type="ECO:0000256" key="1">
    <source>
        <dbReference type="ARBA" id="ARBA00001974"/>
    </source>
</evidence>
<comment type="caution">
    <text evidence="7">The sequence shown here is derived from an EMBL/GenBank/DDBJ whole genome shotgun (WGS) entry which is preliminary data.</text>
</comment>
<organism evidence="7 8">
    <name type="scientific">Salipiger pallidus</name>
    <dbReference type="NCBI Taxonomy" id="1775170"/>
    <lineage>
        <taxon>Bacteria</taxon>
        <taxon>Pseudomonadati</taxon>
        <taxon>Pseudomonadota</taxon>
        <taxon>Alphaproteobacteria</taxon>
        <taxon>Rhodobacterales</taxon>
        <taxon>Roseobacteraceae</taxon>
        <taxon>Salipiger</taxon>
    </lineage>
</organism>
<evidence type="ECO:0000256" key="3">
    <source>
        <dbReference type="ARBA" id="ARBA00022630"/>
    </source>
</evidence>
<evidence type="ECO:0000259" key="6">
    <source>
        <dbReference type="PROSITE" id="PS51387"/>
    </source>
</evidence>
<feature type="domain" description="FAD-binding PCMH-type" evidence="6">
    <location>
        <begin position="46"/>
        <end position="225"/>
    </location>
</feature>
<dbReference type="GO" id="GO:0071949">
    <property type="term" value="F:FAD binding"/>
    <property type="evidence" value="ECO:0007669"/>
    <property type="project" value="InterPro"/>
</dbReference>
<dbReference type="SUPFAM" id="SSF56176">
    <property type="entry name" value="FAD-binding/transporter-associated domain-like"/>
    <property type="match status" value="1"/>
</dbReference>
<dbReference type="Gene3D" id="3.30.70.2740">
    <property type="match status" value="1"/>
</dbReference>
<dbReference type="InterPro" id="IPR016164">
    <property type="entry name" value="FAD-linked_Oxase-like_C"/>
</dbReference>
<dbReference type="Gene3D" id="1.10.45.10">
    <property type="entry name" value="Vanillyl-alcohol Oxidase, Chain A, domain 4"/>
    <property type="match status" value="1"/>
</dbReference>
<dbReference type="RefSeq" id="WP_188790209.1">
    <property type="nucleotide sequence ID" value="NZ_BMJV01000004.1"/>
</dbReference>
<evidence type="ECO:0000256" key="2">
    <source>
        <dbReference type="ARBA" id="ARBA00008000"/>
    </source>
</evidence>
<dbReference type="Gene3D" id="3.30.70.2190">
    <property type="match status" value="1"/>
</dbReference>
<reference evidence="7" key="1">
    <citation type="journal article" date="2014" name="Int. J. Syst. Evol. Microbiol.">
        <title>Complete genome sequence of Corynebacterium casei LMG S-19264T (=DSM 44701T), isolated from a smear-ripened cheese.</title>
        <authorList>
            <consortium name="US DOE Joint Genome Institute (JGI-PGF)"/>
            <person name="Walter F."/>
            <person name="Albersmeier A."/>
            <person name="Kalinowski J."/>
            <person name="Ruckert C."/>
        </authorList>
    </citation>
    <scope>NUCLEOTIDE SEQUENCE</scope>
    <source>
        <strain evidence="7">CGMCC 1.15762</strain>
    </source>
</reference>
<dbReference type="GO" id="GO:0016491">
    <property type="term" value="F:oxidoreductase activity"/>
    <property type="evidence" value="ECO:0007669"/>
    <property type="project" value="UniProtKB-KW"/>
</dbReference>
<dbReference type="Proteomes" id="UP000617145">
    <property type="component" value="Unassembled WGS sequence"/>
</dbReference>
<dbReference type="Pfam" id="PF01565">
    <property type="entry name" value="FAD_binding_4"/>
    <property type="match status" value="1"/>
</dbReference>
<evidence type="ECO:0000313" key="8">
    <source>
        <dbReference type="Proteomes" id="UP000617145"/>
    </source>
</evidence>
<dbReference type="InterPro" id="IPR016171">
    <property type="entry name" value="Vanillyl_alc_oxidase_C-sub2"/>
</dbReference>
<proteinExistence type="inferred from homology"/>
<evidence type="ECO:0000256" key="5">
    <source>
        <dbReference type="ARBA" id="ARBA00023002"/>
    </source>
</evidence>
<protein>
    <submittedName>
        <fullName evidence="7">Oxidoreductase</fullName>
    </submittedName>
</protein>